<dbReference type="Gene3D" id="3.40.50.150">
    <property type="entry name" value="Vaccinia Virus protein VP39"/>
    <property type="match status" value="1"/>
</dbReference>
<comment type="caution">
    <text evidence="6">The sequence shown here is derived from an EMBL/GenBank/DDBJ whole genome shotgun (WGS) entry which is preliminary data.</text>
</comment>
<keyword evidence="3" id="KW-0831">Ubiquinone biosynthesis</keyword>
<evidence type="ECO:0000259" key="5">
    <source>
        <dbReference type="Pfam" id="PF08241"/>
    </source>
</evidence>
<proteinExistence type="predicted"/>
<dbReference type="InterPro" id="IPR013216">
    <property type="entry name" value="Methyltransf_11"/>
</dbReference>
<sequence>MSDFIHTSTVNAEFNSFFTKQKDGWWNLNTEFRVLHQANSLVLDYMKDVLQKENLIKGCGFQVSNDLKVLDVGCGGGILAEPLARSGLKVVGIDINRSAIEAAQAHAELDPCLTNRLIYKWESIEDHSLTNVEKYDIVILSFVLHHAKHHDVLLRNCIRTLKPGGLIFMSSIAKTYESWFRVVVLSEIVLRHHARGSFDWNCFINSSDVEEILKQSMSKTVPKVLKFLFR</sequence>
<name>A0AAN7V1G9_9COLE</name>
<dbReference type="PANTHER" id="PTHR43464">
    <property type="entry name" value="METHYLTRANSFERASE"/>
    <property type="match status" value="1"/>
</dbReference>
<dbReference type="GO" id="GO:0032259">
    <property type="term" value="P:methylation"/>
    <property type="evidence" value="ECO:0007669"/>
    <property type="project" value="UniProtKB-KW"/>
</dbReference>
<dbReference type="AlphaFoldDB" id="A0AAN7V1G9"/>
<dbReference type="NCBIfam" id="TIGR01983">
    <property type="entry name" value="UbiG"/>
    <property type="match status" value="1"/>
</dbReference>
<dbReference type="Proteomes" id="UP001329430">
    <property type="component" value="Chromosome 10"/>
</dbReference>
<evidence type="ECO:0000313" key="7">
    <source>
        <dbReference type="Proteomes" id="UP001329430"/>
    </source>
</evidence>
<evidence type="ECO:0000256" key="2">
    <source>
        <dbReference type="ARBA" id="ARBA00022679"/>
    </source>
</evidence>
<evidence type="ECO:0000256" key="3">
    <source>
        <dbReference type="ARBA" id="ARBA00022688"/>
    </source>
</evidence>
<keyword evidence="2" id="KW-0808">Transferase</keyword>
<keyword evidence="4" id="KW-0949">S-adenosyl-L-methionine</keyword>
<evidence type="ECO:0000256" key="4">
    <source>
        <dbReference type="ARBA" id="ARBA00022691"/>
    </source>
</evidence>
<dbReference type="PANTHER" id="PTHR43464:SF19">
    <property type="entry name" value="UBIQUINONE BIOSYNTHESIS O-METHYLTRANSFERASE, MITOCHONDRIAL"/>
    <property type="match status" value="1"/>
</dbReference>
<dbReference type="SUPFAM" id="SSF53335">
    <property type="entry name" value="S-adenosyl-L-methionine-dependent methyltransferases"/>
    <property type="match status" value="1"/>
</dbReference>
<dbReference type="GO" id="GO:0061542">
    <property type="term" value="F:3-demethylubiquinol 3-O-methyltransferase activity"/>
    <property type="evidence" value="ECO:0007669"/>
    <property type="project" value="InterPro"/>
</dbReference>
<feature type="domain" description="Methyltransferase type 11" evidence="5">
    <location>
        <begin position="70"/>
        <end position="168"/>
    </location>
</feature>
<protein>
    <recommendedName>
        <fullName evidence="5">Methyltransferase type 11 domain-containing protein</fullName>
    </recommendedName>
</protein>
<dbReference type="Pfam" id="PF08241">
    <property type="entry name" value="Methyltransf_11"/>
    <property type="match status" value="1"/>
</dbReference>
<dbReference type="GO" id="GO:0010420">
    <property type="term" value="F:polyprenyldihydroxybenzoate methyltransferase activity"/>
    <property type="evidence" value="ECO:0007669"/>
    <property type="project" value="InterPro"/>
</dbReference>
<accession>A0AAN7V1G9</accession>
<keyword evidence="7" id="KW-1185">Reference proteome</keyword>
<dbReference type="EMBL" id="JAVRBK010000010">
    <property type="protein sequence ID" value="KAK5637968.1"/>
    <property type="molecule type" value="Genomic_DNA"/>
</dbReference>
<dbReference type="CDD" id="cd02440">
    <property type="entry name" value="AdoMet_MTases"/>
    <property type="match status" value="1"/>
</dbReference>
<gene>
    <name evidence="6" type="ORF">RI129_012263</name>
</gene>
<evidence type="ECO:0000313" key="6">
    <source>
        <dbReference type="EMBL" id="KAK5637968.1"/>
    </source>
</evidence>
<dbReference type="GO" id="GO:0005739">
    <property type="term" value="C:mitochondrion"/>
    <property type="evidence" value="ECO:0007669"/>
    <property type="project" value="TreeGrafter"/>
</dbReference>
<dbReference type="InterPro" id="IPR029063">
    <property type="entry name" value="SAM-dependent_MTases_sf"/>
</dbReference>
<dbReference type="InterPro" id="IPR010233">
    <property type="entry name" value="UbiG_MeTrfase"/>
</dbReference>
<reference evidence="6 7" key="1">
    <citation type="journal article" date="2024" name="Insects">
        <title>An Improved Chromosome-Level Genome Assembly of the Firefly Pyrocoelia pectoralis.</title>
        <authorList>
            <person name="Fu X."/>
            <person name="Meyer-Rochow V.B."/>
            <person name="Ballantyne L."/>
            <person name="Zhu X."/>
        </authorList>
    </citation>
    <scope>NUCLEOTIDE SEQUENCE [LARGE SCALE GENOMIC DNA]</scope>
    <source>
        <strain evidence="6">XCY_ONT2</strain>
    </source>
</reference>
<keyword evidence="1" id="KW-0489">Methyltransferase</keyword>
<evidence type="ECO:0000256" key="1">
    <source>
        <dbReference type="ARBA" id="ARBA00022603"/>
    </source>
</evidence>
<organism evidence="6 7">
    <name type="scientific">Pyrocoelia pectoralis</name>
    <dbReference type="NCBI Taxonomy" id="417401"/>
    <lineage>
        <taxon>Eukaryota</taxon>
        <taxon>Metazoa</taxon>
        <taxon>Ecdysozoa</taxon>
        <taxon>Arthropoda</taxon>
        <taxon>Hexapoda</taxon>
        <taxon>Insecta</taxon>
        <taxon>Pterygota</taxon>
        <taxon>Neoptera</taxon>
        <taxon>Endopterygota</taxon>
        <taxon>Coleoptera</taxon>
        <taxon>Polyphaga</taxon>
        <taxon>Elateriformia</taxon>
        <taxon>Elateroidea</taxon>
        <taxon>Lampyridae</taxon>
        <taxon>Lampyrinae</taxon>
        <taxon>Pyrocoelia</taxon>
    </lineage>
</organism>